<keyword evidence="4" id="KW-1185">Reference proteome</keyword>
<evidence type="ECO:0000256" key="1">
    <source>
        <dbReference type="SAM" id="MobiDB-lite"/>
    </source>
</evidence>
<protein>
    <recommendedName>
        <fullName evidence="2">DUF659 domain-containing protein</fullName>
    </recommendedName>
</protein>
<evidence type="ECO:0000313" key="4">
    <source>
        <dbReference type="Proteomes" id="UP000265515"/>
    </source>
</evidence>
<feature type="compositionally biased region" description="Basic and acidic residues" evidence="1">
    <location>
        <begin position="377"/>
        <end position="387"/>
    </location>
</feature>
<organism evidence="3 4">
    <name type="scientific">Chara braunii</name>
    <name type="common">Braun's stonewort</name>
    <dbReference type="NCBI Taxonomy" id="69332"/>
    <lineage>
        <taxon>Eukaryota</taxon>
        <taxon>Viridiplantae</taxon>
        <taxon>Streptophyta</taxon>
        <taxon>Charophyceae</taxon>
        <taxon>Charales</taxon>
        <taxon>Characeae</taxon>
        <taxon>Chara</taxon>
    </lineage>
</organism>
<comment type="caution">
    <text evidence="3">The sequence shown here is derived from an EMBL/GenBank/DDBJ whole genome shotgun (WGS) entry which is preliminary data.</text>
</comment>
<dbReference type="Pfam" id="PF04937">
    <property type="entry name" value="DUF659"/>
    <property type="match status" value="1"/>
</dbReference>
<reference evidence="3 4" key="1">
    <citation type="journal article" date="2018" name="Cell">
        <title>The Chara Genome: Secondary Complexity and Implications for Plant Terrestrialization.</title>
        <authorList>
            <person name="Nishiyama T."/>
            <person name="Sakayama H."/>
            <person name="Vries J.D."/>
            <person name="Buschmann H."/>
            <person name="Saint-Marcoux D."/>
            <person name="Ullrich K.K."/>
            <person name="Haas F.B."/>
            <person name="Vanderstraeten L."/>
            <person name="Becker D."/>
            <person name="Lang D."/>
            <person name="Vosolsobe S."/>
            <person name="Rombauts S."/>
            <person name="Wilhelmsson P.K.I."/>
            <person name="Janitza P."/>
            <person name="Kern R."/>
            <person name="Heyl A."/>
            <person name="Rumpler F."/>
            <person name="Villalobos L.I.A.C."/>
            <person name="Clay J.M."/>
            <person name="Skokan R."/>
            <person name="Toyoda A."/>
            <person name="Suzuki Y."/>
            <person name="Kagoshima H."/>
            <person name="Schijlen E."/>
            <person name="Tajeshwar N."/>
            <person name="Catarino B."/>
            <person name="Hetherington A.J."/>
            <person name="Saltykova A."/>
            <person name="Bonnot C."/>
            <person name="Breuninger H."/>
            <person name="Symeonidi A."/>
            <person name="Radhakrishnan G.V."/>
            <person name="Van Nieuwerburgh F."/>
            <person name="Deforce D."/>
            <person name="Chang C."/>
            <person name="Karol K.G."/>
            <person name="Hedrich R."/>
            <person name="Ulvskov P."/>
            <person name="Glockner G."/>
            <person name="Delwiche C.F."/>
            <person name="Petrasek J."/>
            <person name="Van de Peer Y."/>
            <person name="Friml J."/>
            <person name="Beilby M."/>
            <person name="Dolan L."/>
            <person name="Kohara Y."/>
            <person name="Sugano S."/>
            <person name="Fujiyama A."/>
            <person name="Delaux P.-M."/>
            <person name="Quint M."/>
            <person name="TheiBen G."/>
            <person name="Hagemann M."/>
            <person name="Harholt J."/>
            <person name="Dunand C."/>
            <person name="Zachgo S."/>
            <person name="Langdale J."/>
            <person name="Maumus F."/>
            <person name="Straeten D.V.D."/>
            <person name="Gould S.B."/>
            <person name="Rensing S.A."/>
        </authorList>
    </citation>
    <scope>NUCLEOTIDE SEQUENCE [LARGE SCALE GENOMIC DNA]</scope>
    <source>
        <strain evidence="3 4">S276</strain>
    </source>
</reference>
<feature type="compositionally biased region" description="Acidic residues" evidence="1">
    <location>
        <begin position="485"/>
        <end position="494"/>
    </location>
</feature>
<dbReference type="PANTHER" id="PTHR32166:SF123">
    <property type="entry name" value="BED-TYPE DOMAIN-CONTAINING PROTEIN"/>
    <property type="match status" value="1"/>
</dbReference>
<evidence type="ECO:0000313" key="3">
    <source>
        <dbReference type="EMBL" id="GBG89145.1"/>
    </source>
</evidence>
<dbReference type="SUPFAM" id="SSF53098">
    <property type="entry name" value="Ribonuclease H-like"/>
    <property type="match status" value="1"/>
</dbReference>
<dbReference type="InterPro" id="IPR012337">
    <property type="entry name" value="RNaseH-like_sf"/>
</dbReference>
<dbReference type="Gramene" id="GBG89145">
    <property type="protein sequence ID" value="GBG89145"/>
    <property type="gene ID" value="CBR_g48852"/>
</dbReference>
<feature type="compositionally biased region" description="Basic and acidic residues" evidence="1">
    <location>
        <begin position="466"/>
        <end position="484"/>
    </location>
</feature>
<feature type="compositionally biased region" description="Acidic residues" evidence="1">
    <location>
        <begin position="429"/>
        <end position="446"/>
    </location>
</feature>
<feature type="region of interest" description="Disordered" evidence="1">
    <location>
        <begin position="412"/>
        <end position="494"/>
    </location>
</feature>
<accession>A0A388M3S4</accession>
<proteinExistence type="predicted"/>
<evidence type="ECO:0000259" key="2">
    <source>
        <dbReference type="Pfam" id="PF04937"/>
    </source>
</evidence>
<dbReference type="PANTHER" id="PTHR32166">
    <property type="entry name" value="OSJNBA0013A04.12 PROTEIN"/>
    <property type="match status" value="1"/>
</dbReference>
<name>A0A388M3S4_CHABU</name>
<dbReference type="EMBL" id="BFEA01000719">
    <property type="protein sequence ID" value="GBG89145.1"/>
    <property type="molecule type" value="Genomic_DNA"/>
</dbReference>
<feature type="compositionally biased region" description="Low complexity" evidence="1">
    <location>
        <begin position="447"/>
        <end position="462"/>
    </location>
</feature>
<gene>
    <name evidence="3" type="ORF">CBR_g48852</name>
</gene>
<feature type="compositionally biased region" description="Basic and acidic residues" evidence="1">
    <location>
        <begin position="329"/>
        <end position="348"/>
    </location>
</feature>
<dbReference type="Proteomes" id="UP000265515">
    <property type="component" value="Unassembled WGS sequence"/>
</dbReference>
<dbReference type="AlphaFoldDB" id="A0A388M3S4"/>
<dbReference type="InterPro" id="IPR007021">
    <property type="entry name" value="DUF659"/>
</dbReference>
<sequence>MGISKEIEADAVVGVVMDNVRVCVKAGKMVEAAYPNIFRVGCTAHALDLALEDMYKEMPWMEEVVDSGNKVCKFFMNVDNKAEGCVQQLLIEDEVEAPDDNQICHQLRDAWVFEGPQKRAGSMRLRCEMGGQDGTGRPIGGIPRGDDYHYRQGRVLEQPKQGARCDAVCGGVASWEAFGFKHDLLAPQAIKLLGQASSSAACERNWSSLHELIYGRRHTKLMPERMVKLVYNSWNVRLLRCNQHGGGDDIHIPWADDVPMEKETKEWYVDWLTRVHGDVDKGEVVVVNVDDEEDDFPLWRTFQRNDAVDERLCQEEDSVLLDKRAWMDGREEAPRRRPKNKGKEKDDGNATVQRGKRKAVEQQQPRPKRGRTTLAEQAERRGRKAVEKAAKAAAAAVKAVGNADKAKAAAKATARNSAAGKTKRVAVINDDDDDIPEDIRGDEEPEGSASTSSSPSTSLESSGGKGMEEGDKEEVGEGVSHQEESGEEEWEKVV</sequence>
<dbReference type="OrthoDB" id="4951847at2759"/>
<feature type="region of interest" description="Disordered" evidence="1">
    <location>
        <begin position="329"/>
        <end position="387"/>
    </location>
</feature>
<feature type="domain" description="DUF659" evidence="2">
    <location>
        <begin position="5"/>
        <end position="71"/>
    </location>
</feature>